<dbReference type="EMBL" id="WVTA01000007">
    <property type="protein sequence ID" value="KAK3208743.1"/>
    <property type="molecule type" value="Genomic_DNA"/>
</dbReference>
<evidence type="ECO:0000313" key="9">
    <source>
        <dbReference type="EMBL" id="KAK3208743.1"/>
    </source>
</evidence>
<dbReference type="InterPro" id="IPR049326">
    <property type="entry name" value="Rhodopsin_dom_fungi"/>
</dbReference>
<feature type="transmembrane region" description="Helical" evidence="7">
    <location>
        <begin position="51"/>
        <end position="71"/>
    </location>
</feature>
<evidence type="ECO:0000256" key="1">
    <source>
        <dbReference type="ARBA" id="ARBA00004141"/>
    </source>
</evidence>
<keyword evidence="10" id="KW-1185">Reference proteome</keyword>
<feature type="transmembrane region" description="Helical" evidence="7">
    <location>
        <begin position="7"/>
        <end position="31"/>
    </location>
</feature>
<keyword evidence="4 7" id="KW-0472">Membrane</keyword>
<keyword evidence="3 7" id="KW-1133">Transmembrane helix</keyword>
<evidence type="ECO:0000313" key="10">
    <source>
        <dbReference type="Proteomes" id="UP001280581"/>
    </source>
</evidence>
<sequence>MFGIDDWLMLLAMTAATTTTALFIKAVTLGMGRHIDFSPVPHPHAFPMENFTPYFLSLYIYAVVIVLAYSLIKLSIGFFLLRLADRTRWRIFLICTIVFLIAFTISSAMAIIFQCVPIQAAWDFTLRPPTGYVTKYLSIYLPPLPFSPTNTPPAPRNASPSPHSPPSASSTPP</sequence>
<accession>A0AAN6RFY1</accession>
<evidence type="ECO:0000259" key="8">
    <source>
        <dbReference type="Pfam" id="PF20684"/>
    </source>
</evidence>
<protein>
    <recommendedName>
        <fullName evidence="8">Rhodopsin domain-containing protein</fullName>
    </recommendedName>
</protein>
<comment type="similarity">
    <text evidence="5">Belongs to the SAT4 family.</text>
</comment>
<dbReference type="Proteomes" id="UP001280581">
    <property type="component" value="Unassembled WGS sequence"/>
</dbReference>
<evidence type="ECO:0000256" key="4">
    <source>
        <dbReference type="ARBA" id="ARBA00023136"/>
    </source>
</evidence>
<evidence type="ECO:0000256" key="7">
    <source>
        <dbReference type="SAM" id="Phobius"/>
    </source>
</evidence>
<dbReference type="AlphaFoldDB" id="A0AAN6RFY1"/>
<evidence type="ECO:0000256" key="2">
    <source>
        <dbReference type="ARBA" id="ARBA00022692"/>
    </source>
</evidence>
<dbReference type="PANTHER" id="PTHR33048">
    <property type="entry name" value="PTH11-LIKE INTEGRAL MEMBRANE PROTEIN (AFU_ORTHOLOGUE AFUA_5G11245)"/>
    <property type="match status" value="1"/>
</dbReference>
<name>A0AAN6RFY1_9PLEO</name>
<comment type="caution">
    <text evidence="9">The sequence shown here is derived from an EMBL/GenBank/DDBJ whole genome shotgun (WGS) entry which is preliminary data.</text>
</comment>
<dbReference type="InterPro" id="IPR052337">
    <property type="entry name" value="SAT4-like"/>
</dbReference>
<keyword evidence="2 7" id="KW-0812">Transmembrane</keyword>
<feature type="domain" description="Rhodopsin" evidence="8">
    <location>
        <begin position="2"/>
        <end position="127"/>
    </location>
</feature>
<feature type="transmembrane region" description="Helical" evidence="7">
    <location>
        <begin position="91"/>
        <end position="113"/>
    </location>
</feature>
<evidence type="ECO:0000256" key="5">
    <source>
        <dbReference type="ARBA" id="ARBA00038359"/>
    </source>
</evidence>
<evidence type="ECO:0000256" key="6">
    <source>
        <dbReference type="SAM" id="MobiDB-lite"/>
    </source>
</evidence>
<feature type="region of interest" description="Disordered" evidence="6">
    <location>
        <begin position="150"/>
        <end position="173"/>
    </location>
</feature>
<dbReference type="GO" id="GO:0016020">
    <property type="term" value="C:membrane"/>
    <property type="evidence" value="ECO:0007669"/>
    <property type="project" value="UniProtKB-SubCell"/>
</dbReference>
<reference evidence="9 10" key="1">
    <citation type="submission" date="2021-02" db="EMBL/GenBank/DDBJ databases">
        <title>Genome assembly of Pseudopithomyces chartarum.</title>
        <authorList>
            <person name="Jauregui R."/>
            <person name="Singh J."/>
            <person name="Voisey C."/>
        </authorList>
    </citation>
    <scope>NUCLEOTIDE SEQUENCE [LARGE SCALE GENOMIC DNA]</scope>
    <source>
        <strain evidence="9 10">AGR01</strain>
    </source>
</reference>
<proteinExistence type="inferred from homology"/>
<dbReference type="Pfam" id="PF20684">
    <property type="entry name" value="Fung_rhodopsin"/>
    <property type="match status" value="1"/>
</dbReference>
<dbReference type="PANTHER" id="PTHR33048:SF47">
    <property type="entry name" value="INTEGRAL MEMBRANE PROTEIN-RELATED"/>
    <property type="match status" value="1"/>
</dbReference>
<comment type="subcellular location">
    <subcellularLocation>
        <location evidence="1">Membrane</location>
        <topology evidence="1">Multi-pass membrane protein</topology>
    </subcellularLocation>
</comment>
<feature type="compositionally biased region" description="Low complexity" evidence="6">
    <location>
        <begin position="156"/>
        <end position="173"/>
    </location>
</feature>
<evidence type="ECO:0000256" key="3">
    <source>
        <dbReference type="ARBA" id="ARBA00022989"/>
    </source>
</evidence>
<gene>
    <name evidence="9" type="ORF">GRF29_77g1830467</name>
</gene>
<organism evidence="9 10">
    <name type="scientific">Pseudopithomyces chartarum</name>
    <dbReference type="NCBI Taxonomy" id="1892770"/>
    <lineage>
        <taxon>Eukaryota</taxon>
        <taxon>Fungi</taxon>
        <taxon>Dikarya</taxon>
        <taxon>Ascomycota</taxon>
        <taxon>Pezizomycotina</taxon>
        <taxon>Dothideomycetes</taxon>
        <taxon>Pleosporomycetidae</taxon>
        <taxon>Pleosporales</taxon>
        <taxon>Massarineae</taxon>
        <taxon>Didymosphaeriaceae</taxon>
        <taxon>Pseudopithomyces</taxon>
    </lineage>
</organism>